<feature type="binding site" evidence="2">
    <location>
        <position position="1251"/>
    </location>
    <ligand>
        <name>Zn(2+)</name>
        <dbReference type="ChEBI" id="CHEBI:29105"/>
    </ligand>
</feature>
<keyword evidence="2" id="KW-0479">Metal-binding</keyword>
<protein>
    <submittedName>
        <fullName evidence="1">Selenomethionine (SeMet)-labeled Cas12c1 D969A mutant</fullName>
    </submittedName>
</protein>
<evidence type="ECO:0000313" key="1">
    <source>
        <dbReference type="PDB" id="7VYX"/>
    </source>
</evidence>
<dbReference type="PDB" id="7VYX">
    <property type="method" value="X-ray"/>
    <property type="resolution" value="3.20 A"/>
    <property type="chains" value="A/B=1-1310"/>
</dbReference>
<name>A0A9X9ZA50_9BURK</name>
<proteinExistence type="evidence at protein level"/>
<evidence type="ECO:0007829" key="2">
    <source>
        <dbReference type="PDB" id="7VYX"/>
    </source>
</evidence>
<organism evidence="1">
    <name type="scientific">Parasutterella muris</name>
    <dbReference type="NCBI Taxonomy" id="2565572"/>
    <lineage>
        <taxon>Bacteria</taxon>
        <taxon>Pseudomonadati</taxon>
        <taxon>Pseudomonadota</taxon>
        <taxon>Betaproteobacteria</taxon>
        <taxon>Burkholderiales</taxon>
        <taxon>Sutterellaceae</taxon>
        <taxon>Parasutterella</taxon>
    </lineage>
</organism>
<dbReference type="NCBIfam" id="NF033950">
    <property type="entry name" value="Cas12c"/>
    <property type="match status" value="1"/>
</dbReference>
<keyword evidence="2" id="KW-0002">3D-structure</keyword>
<reference evidence="2" key="1">
    <citation type="journal article" date="2022" name="Nucleic Acids Res.">
        <title>Structural insights into target DNA recognition and cleavage by the CRISPR-Cas12c1 system.</title>
        <authorList>
            <person name="Zhang B."/>
            <person name="Lin J."/>
            <person name="Perculija V."/>
            <person name="Li Y."/>
            <person name="Lu Q."/>
            <person name="Chen J."/>
            <person name="Ouyang S."/>
        </authorList>
    </citation>
    <scope>X-RAY CRYSTALLOGRAPHY (3.20 ANGSTROMS) IN COMPLEX WITH ZN(2+)</scope>
</reference>
<dbReference type="GO" id="GO:0046872">
    <property type="term" value="F:metal ion binding"/>
    <property type="evidence" value="ECO:0007669"/>
    <property type="project" value="UniProtKB-KW"/>
</dbReference>
<accession>A0A9X9ZA50</accession>
<sequence length="1310" mass="149390">MQTKKTHLHLISAKASRKYRRTIACLSDTAKKDLERRKQSGAADPAQELSCLKTIKFKLEVPEGSKLPSFDRISQIYNALETIEKGSLSYLLFALILSGFRIFPNSSAAKTFASSSCYKNDQFASQIKEIFGEMVKNFIPSELESILKKGRRKNNKDWTEENIKRVLNSEFGRKNSEGSSALFDSFLSKFSQELFRKFDSWNEVNKKYLEAAELLDSMLASYGPFDSVCKMIGDSDSRNSLPDKSTIAFTNNAEITVDIESSVMPYMAIAALLREYRQSKSKAAPVAYVQSHLTTTNGNGLSWFFKFGLDLIRKAPVSSKQSTSDGSKSLQELFSVPDDKLDGLKFIKEACEALPEASLLCGEKGELLGYQDFRTSFAGHIDSWVANYVNRLFELIELVNQLPESIKLPSILTQKNHNLVASLGLQEAEVSHSLELFEGLVKNVRQTLKKLAGIDISSSPNEQDIKEFYAFSDVLNRLGSIRNQIENAVQTAKKDKIDLESAIEWKEWKKLKKLPKLNGLGGGVPKQQELLDKALESVKQIRHYQRIDFERVIQWAVNEHCLETVPKFLVDAEKKKINKESSTDFAAKENAVRFLLEGIGAAARGKTDSVSKAAYNWFVVNNFLAKKDLNRYFINCQGCIYKPPYSKRRSLAFALRSDNKDTIEVVWEKFETFYKEISKEIEKFNIFSQEFQTFLHLENLRMKLLLRRIQKPIPAEIAFFSLPQEYYDSLPPNVAFLALNQEITPSEYITQFNLYSSFLNGNLILLRRSRSYLRAKFSWVGNSKLIYAAKEARLWKIPNAYWKSDEWKMILDSNVLVFDKAGNVLPAPTLKKVCEREGDLRLFYPLLRQLPHDWCYRNPFVKSVGREKNVIEVNKEGEPKVASALPGSLFRLIGPAPFKSLLDDCFFNPLDKDLRECMLIVDQEISQKVEAQKVEASLESCTYSIAVPIRYHLEEPKVSNQFENVLAIAQGEAGLAYAVFSLKSIGEAETKPIAVGTIRIPSIRRLIHSVSTYRKKKQRLQNFKQNYDSTAFIMRENVTGDVCAKIVGLMKEFNAFPVLEYDVKNLESGSRQLSAVYKAVNSHFLYFKEPGRDALRKQLWYGGDSWTIDGIEIVTRERKEDGKEGVEKIVPLKVFPGRSVSARFTSKTCSCCGRNVFDWLFTEKKAKTNKKFNVNSKGELTTADGVIQLFEADRSKGPKFYARRKERTPLTKPIAKGSYSLEEIERRVRTNLRRAPKSKQSRDTSQSQYFCVYKDCALHFSGMQADENAAINIGRRFLTALRKNRRSDFPSNVKISDRLLDNLEHHHHHH</sequence>
<dbReference type="SMR" id="A0A9X9ZA50"/>
<keyword evidence="2" id="KW-0862">Zinc</keyword>